<name>A0A3P7J4N8_STRVU</name>
<keyword evidence="2" id="KW-1185">Reference proteome</keyword>
<dbReference type="EMBL" id="UYYB01107642">
    <property type="protein sequence ID" value="VDM80181.1"/>
    <property type="molecule type" value="Genomic_DNA"/>
</dbReference>
<dbReference type="OrthoDB" id="5873831at2759"/>
<protein>
    <recommendedName>
        <fullName evidence="3">CC domain-containing protein</fullName>
    </recommendedName>
</protein>
<dbReference type="AlphaFoldDB" id="A0A3P7J4N8"/>
<accession>A0A3P7J4N8</accession>
<gene>
    <name evidence="1" type="ORF">SVUK_LOCUS15179</name>
</gene>
<evidence type="ECO:0000313" key="2">
    <source>
        <dbReference type="Proteomes" id="UP000270094"/>
    </source>
</evidence>
<evidence type="ECO:0000313" key="1">
    <source>
        <dbReference type="EMBL" id="VDM80181.1"/>
    </source>
</evidence>
<evidence type="ECO:0008006" key="3">
    <source>
        <dbReference type="Google" id="ProtNLM"/>
    </source>
</evidence>
<sequence length="118" mass="12868">MNQTRKRKEVNIFIYRDGGQAQPVQPVVQPVTKAPTVTCYTVFCVQQQQITQPAVQPVVQPLVQPVAPVIQVPVPVVQPIIQPATQSSQRCIGPCVNGQCPSGYTCNTYEVCCSTQIS</sequence>
<reference evidence="1 2" key="1">
    <citation type="submission" date="2018-11" db="EMBL/GenBank/DDBJ databases">
        <authorList>
            <consortium name="Pathogen Informatics"/>
        </authorList>
    </citation>
    <scope>NUCLEOTIDE SEQUENCE [LARGE SCALE GENOMIC DNA]</scope>
</reference>
<organism evidence="1 2">
    <name type="scientific">Strongylus vulgaris</name>
    <name type="common">Blood worm</name>
    <dbReference type="NCBI Taxonomy" id="40348"/>
    <lineage>
        <taxon>Eukaryota</taxon>
        <taxon>Metazoa</taxon>
        <taxon>Ecdysozoa</taxon>
        <taxon>Nematoda</taxon>
        <taxon>Chromadorea</taxon>
        <taxon>Rhabditida</taxon>
        <taxon>Rhabditina</taxon>
        <taxon>Rhabditomorpha</taxon>
        <taxon>Strongyloidea</taxon>
        <taxon>Strongylidae</taxon>
        <taxon>Strongylus</taxon>
    </lineage>
</organism>
<dbReference type="Proteomes" id="UP000270094">
    <property type="component" value="Unassembled WGS sequence"/>
</dbReference>
<proteinExistence type="predicted"/>